<dbReference type="GO" id="GO:0009507">
    <property type="term" value="C:chloroplast"/>
    <property type="evidence" value="ECO:0007669"/>
    <property type="project" value="TreeGrafter"/>
</dbReference>
<dbReference type="AlphaFoldDB" id="A0A7S0HXD0"/>
<evidence type="ECO:0000313" key="3">
    <source>
        <dbReference type="EMBL" id="CAD8504765.1"/>
    </source>
</evidence>
<dbReference type="Gene3D" id="3.40.30.10">
    <property type="entry name" value="Glutaredoxin"/>
    <property type="match status" value="2"/>
</dbReference>
<proteinExistence type="predicted"/>
<dbReference type="InterPro" id="IPR036249">
    <property type="entry name" value="Thioredoxin-like_sf"/>
</dbReference>
<name>A0A7S0HXD0_9EUKA</name>
<organism evidence="3">
    <name type="scientific">Phaeocystis antarctica</name>
    <dbReference type="NCBI Taxonomy" id="33657"/>
    <lineage>
        <taxon>Eukaryota</taxon>
        <taxon>Haptista</taxon>
        <taxon>Haptophyta</taxon>
        <taxon>Prymnesiophyceae</taxon>
        <taxon>Phaeocystales</taxon>
        <taxon>Phaeocystaceae</taxon>
        <taxon>Phaeocystis</taxon>
    </lineage>
</organism>
<dbReference type="PANTHER" id="PTHR45288:SF1">
    <property type="entry name" value="THIOREDOXIN FAMILY PROTEIN"/>
    <property type="match status" value="1"/>
</dbReference>
<dbReference type="PROSITE" id="PS51354">
    <property type="entry name" value="GLUTAREDOXIN_2"/>
    <property type="match status" value="1"/>
</dbReference>
<dbReference type="EMBL" id="HBEP01031405">
    <property type="protein sequence ID" value="CAD8504765.1"/>
    <property type="molecule type" value="Transcribed_RNA"/>
</dbReference>
<sequence>MVLPKVSAPPNFVQPTPRPLTVTRPSEELPSLLTGGLVLAIRLATGVFTLGWTPKLLTGDEAAAVGTATGTYGFKFGPLAFRDTSPLLAGAPRPEQPLVLYEYEGSPFCRKVREAALLLDVPVEFRPCPGARAGFATELKERTGRMTVPYLVDPNSGTEMFESDDIVNYMLDTYGPPRDAYNDLVLWPLRGAFMTTTATFATLFRGLAGSKRQANARPDNEEMLPLELWGYEPSPFVRPVREKLCGLCLRHVLIPTARGSANRDALIAKTGVQFQVPYLVDPNTGVALFESLEIIEYLDAVYTVAD</sequence>
<reference evidence="3" key="1">
    <citation type="submission" date="2021-01" db="EMBL/GenBank/DDBJ databases">
        <authorList>
            <person name="Corre E."/>
            <person name="Pelletier E."/>
            <person name="Niang G."/>
            <person name="Scheremetjew M."/>
            <person name="Finn R."/>
            <person name="Kale V."/>
            <person name="Holt S."/>
            <person name="Cochrane G."/>
            <person name="Meng A."/>
            <person name="Brown T."/>
            <person name="Cohen L."/>
        </authorList>
    </citation>
    <scope>NUCLEOTIDE SEQUENCE</scope>
    <source>
        <strain evidence="3">CCMP1374</strain>
    </source>
</reference>
<evidence type="ECO:0000256" key="1">
    <source>
        <dbReference type="SAM" id="MobiDB-lite"/>
    </source>
</evidence>
<dbReference type="InterPro" id="IPR004045">
    <property type="entry name" value="Glutathione_S-Trfase_N"/>
</dbReference>
<gene>
    <name evidence="3" type="ORF">PANT1444_LOCUS17731</name>
</gene>
<feature type="region of interest" description="Disordered" evidence="1">
    <location>
        <begin position="1"/>
        <end position="20"/>
    </location>
</feature>
<dbReference type="PROSITE" id="PS50404">
    <property type="entry name" value="GST_NTER"/>
    <property type="match status" value="2"/>
</dbReference>
<accession>A0A7S0HXD0</accession>
<feature type="domain" description="GST N-terminal" evidence="2">
    <location>
        <begin position="96"/>
        <end position="178"/>
    </location>
</feature>
<dbReference type="SUPFAM" id="SSF52833">
    <property type="entry name" value="Thioredoxin-like"/>
    <property type="match status" value="2"/>
</dbReference>
<evidence type="ECO:0000259" key="2">
    <source>
        <dbReference type="PROSITE" id="PS50404"/>
    </source>
</evidence>
<dbReference type="PANTHER" id="PTHR45288">
    <property type="entry name" value="THIOREDOXIN FAMILY PROTEIN"/>
    <property type="match status" value="1"/>
</dbReference>
<protein>
    <recommendedName>
        <fullName evidence="2">GST N-terminal domain-containing protein</fullName>
    </recommendedName>
</protein>
<dbReference type="Pfam" id="PF13417">
    <property type="entry name" value="GST_N_3"/>
    <property type="match status" value="2"/>
</dbReference>
<feature type="domain" description="GST N-terminal" evidence="2">
    <location>
        <begin position="224"/>
        <end position="306"/>
    </location>
</feature>